<keyword evidence="5" id="KW-0472">Membrane</keyword>
<dbReference type="InterPro" id="IPR001107">
    <property type="entry name" value="Band_7"/>
</dbReference>
<protein>
    <submittedName>
        <fullName evidence="8">SPFH/Band 7/PHB domain protein</fullName>
    </submittedName>
</protein>
<keyword evidence="3" id="KW-0812">Transmembrane</keyword>
<evidence type="ECO:0000259" key="7">
    <source>
        <dbReference type="SMART" id="SM00244"/>
    </source>
</evidence>
<feature type="compositionally biased region" description="Polar residues" evidence="6">
    <location>
        <begin position="384"/>
        <end position="393"/>
    </location>
</feature>
<dbReference type="InterPro" id="IPR036013">
    <property type="entry name" value="Band_7/SPFH_dom_sf"/>
</dbReference>
<dbReference type="InterPro" id="IPR001972">
    <property type="entry name" value="Stomatin_HflK_fam"/>
</dbReference>
<organism evidence="8 9">
    <name type="scientific">Saccharopolyspora rhizosphaerae</name>
    <dbReference type="NCBI Taxonomy" id="2492662"/>
    <lineage>
        <taxon>Bacteria</taxon>
        <taxon>Bacillati</taxon>
        <taxon>Actinomycetota</taxon>
        <taxon>Actinomycetes</taxon>
        <taxon>Pseudonocardiales</taxon>
        <taxon>Pseudonocardiaceae</taxon>
        <taxon>Saccharopolyspora</taxon>
    </lineage>
</organism>
<dbReference type="FunFam" id="3.30.479.30:FF:000004">
    <property type="entry name" value="Putative membrane protease family, stomatin"/>
    <property type="match status" value="1"/>
</dbReference>
<keyword evidence="4" id="KW-1133">Transmembrane helix</keyword>
<sequence length="399" mass="43553">MDPTALIMLAVIILLVVVLVAKTVLLVPQATASVIERLGRYRTVAQPGLNLLVPFFDRVRARVDLREQVVSFPPQPVITQDNLTVSIDTVVYFQVTDARSAVYEISNYITGVEQLTTTTLRNVVGGMSLEETLTSRDAINTQLRGVLDKETGRWGIRVARVELKAIDPPPSIKDSMEKQMRADREKRAMILNAEGTRESAIKTAEGQKQAAILGAEGQKQAAILTAEADRQSSILRAQGDRASQYLTSQGQAKAIEKVFAAVKRAKPTPELLAYQYLQTLPKMAEGDGNKVWVVPSDFSKSLEGFARSLGKADEDGVFRYEPPEQTEEAPPAEAVEDAVQEWFDTSTNPEVAEAVRAAEAVARKEVPRPGEFGTHVPAPRPGITGTSSTTPDNTELEQS</sequence>
<dbReference type="GO" id="GO:0005886">
    <property type="term" value="C:plasma membrane"/>
    <property type="evidence" value="ECO:0007669"/>
    <property type="project" value="UniProtKB-ARBA"/>
</dbReference>
<dbReference type="PANTHER" id="PTHR43327:SF10">
    <property type="entry name" value="STOMATIN-LIKE PROTEIN 2, MITOCHONDRIAL"/>
    <property type="match status" value="1"/>
</dbReference>
<evidence type="ECO:0000256" key="6">
    <source>
        <dbReference type="SAM" id="MobiDB-lite"/>
    </source>
</evidence>
<evidence type="ECO:0000256" key="5">
    <source>
        <dbReference type="ARBA" id="ARBA00023136"/>
    </source>
</evidence>
<dbReference type="SUPFAM" id="SSF117892">
    <property type="entry name" value="Band 7/SPFH domain"/>
    <property type="match status" value="1"/>
</dbReference>
<dbReference type="GO" id="GO:0098552">
    <property type="term" value="C:side of membrane"/>
    <property type="evidence" value="ECO:0007669"/>
    <property type="project" value="UniProtKB-ARBA"/>
</dbReference>
<evidence type="ECO:0000256" key="1">
    <source>
        <dbReference type="ARBA" id="ARBA00004167"/>
    </source>
</evidence>
<gene>
    <name evidence="8" type="ORF">EIL87_05690</name>
</gene>
<dbReference type="PROSITE" id="PS01270">
    <property type="entry name" value="BAND_7"/>
    <property type="match status" value="1"/>
</dbReference>
<dbReference type="AlphaFoldDB" id="A0A3R8P2G8"/>
<evidence type="ECO:0000256" key="3">
    <source>
        <dbReference type="ARBA" id="ARBA00022692"/>
    </source>
</evidence>
<comment type="caution">
    <text evidence="8">The sequence shown here is derived from an EMBL/GenBank/DDBJ whole genome shotgun (WGS) entry which is preliminary data.</text>
</comment>
<accession>A0A3R8P2G8</accession>
<evidence type="ECO:0000313" key="8">
    <source>
        <dbReference type="EMBL" id="RRO18613.1"/>
    </source>
</evidence>
<dbReference type="PANTHER" id="PTHR43327">
    <property type="entry name" value="STOMATIN-LIKE PROTEIN 2, MITOCHONDRIAL"/>
    <property type="match status" value="1"/>
</dbReference>
<dbReference type="SMART" id="SM00244">
    <property type="entry name" value="PHB"/>
    <property type="match status" value="1"/>
</dbReference>
<evidence type="ECO:0000313" key="9">
    <source>
        <dbReference type="Proteomes" id="UP000274515"/>
    </source>
</evidence>
<dbReference type="Proteomes" id="UP000274515">
    <property type="component" value="Unassembled WGS sequence"/>
</dbReference>
<dbReference type="RefSeq" id="WP_125089112.1">
    <property type="nucleotide sequence ID" value="NZ_RSAA01000006.1"/>
</dbReference>
<dbReference type="CDD" id="cd08829">
    <property type="entry name" value="SPFH_paraslipin"/>
    <property type="match status" value="1"/>
</dbReference>
<dbReference type="Pfam" id="PF01145">
    <property type="entry name" value="Band_7"/>
    <property type="match status" value="1"/>
</dbReference>
<proteinExistence type="inferred from homology"/>
<dbReference type="OrthoDB" id="9809197at2"/>
<keyword evidence="9" id="KW-1185">Reference proteome</keyword>
<dbReference type="InterPro" id="IPR050710">
    <property type="entry name" value="Band7/mec-2_domain"/>
</dbReference>
<dbReference type="PRINTS" id="PR00721">
    <property type="entry name" value="STOMATIN"/>
</dbReference>
<comment type="similarity">
    <text evidence="2">Belongs to the band 7/mec-2 family.</text>
</comment>
<reference evidence="8 9" key="1">
    <citation type="submission" date="2018-11" db="EMBL/GenBank/DDBJ databases">
        <title>Saccharopolyspora rhizosphaerae sp. nov., an actinomycete isolated from rhizosphere soil in Thailand.</title>
        <authorList>
            <person name="Intra B."/>
            <person name="Euanorasetr J."/>
            <person name="Take A."/>
            <person name="Inahashi Y."/>
            <person name="Mori M."/>
            <person name="Panbangred W."/>
            <person name="Matsumoto A."/>
        </authorList>
    </citation>
    <scope>NUCLEOTIDE SEQUENCE [LARGE SCALE GENOMIC DNA]</scope>
    <source>
        <strain evidence="8 9">H219</strain>
    </source>
</reference>
<dbReference type="Gene3D" id="3.30.479.30">
    <property type="entry name" value="Band 7 domain"/>
    <property type="match status" value="1"/>
</dbReference>
<comment type="subcellular location">
    <subcellularLocation>
        <location evidence="1">Membrane</location>
        <topology evidence="1">Single-pass membrane protein</topology>
    </subcellularLocation>
</comment>
<feature type="region of interest" description="Disordered" evidence="6">
    <location>
        <begin position="362"/>
        <end position="399"/>
    </location>
</feature>
<feature type="domain" description="Band 7" evidence="7">
    <location>
        <begin position="22"/>
        <end position="180"/>
    </location>
</feature>
<dbReference type="InterPro" id="IPR018080">
    <property type="entry name" value="Band_7/stomatin-like_CS"/>
</dbReference>
<name>A0A3R8P2G8_9PSEU</name>
<evidence type="ECO:0000256" key="2">
    <source>
        <dbReference type="ARBA" id="ARBA00008164"/>
    </source>
</evidence>
<evidence type="ECO:0000256" key="4">
    <source>
        <dbReference type="ARBA" id="ARBA00022989"/>
    </source>
</evidence>
<dbReference type="EMBL" id="RSAA01000006">
    <property type="protein sequence ID" value="RRO18613.1"/>
    <property type="molecule type" value="Genomic_DNA"/>
</dbReference>